<dbReference type="Proteomes" id="UP000834106">
    <property type="component" value="Chromosome 1"/>
</dbReference>
<feature type="coiled-coil region" evidence="9">
    <location>
        <begin position="809"/>
        <end position="906"/>
    </location>
</feature>
<feature type="binding site" evidence="7">
    <location>
        <begin position="87"/>
        <end position="94"/>
    </location>
    <ligand>
        <name>ATP</name>
        <dbReference type="ChEBI" id="CHEBI:30616"/>
    </ligand>
</feature>
<dbReference type="GO" id="GO:0000226">
    <property type="term" value="P:microtubule cytoskeleton organization"/>
    <property type="evidence" value="ECO:0007669"/>
    <property type="project" value="UniProtKB-ARBA"/>
</dbReference>
<dbReference type="InterPro" id="IPR027640">
    <property type="entry name" value="Kinesin-like_fam"/>
</dbReference>
<dbReference type="GO" id="GO:0042327">
    <property type="term" value="P:positive regulation of phosphorylation"/>
    <property type="evidence" value="ECO:0007669"/>
    <property type="project" value="UniProtKB-ARBA"/>
</dbReference>
<evidence type="ECO:0000256" key="4">
    <source>
        <dbReference type="ARBA" id="ARBA00022840"/>
    </source>
</evidence>
<feature type="coiled-coil region" evidence="9">
    <location>
        <begin position="631"/>
        <end position="658"/>
    </location>
</feature>
<comment type="similarity">
    <text evidence="1">Belongs to the TRAFAC class myosin-kinesin ATPase superfamily. Kinesin family. KIN-7 subfamily.</text>
</comment>
<dbReference type="CDD" id="cd01374">
    <property type="entry name" value="KISc_CENP_E"/>
    <property type="match status" value="1"/>
</dbReference>
<dbReference type="AlphaFoldDB" id="A0AAD1YNL7"/>
<dbReference type="EMBL" id="OU503036">
    <property type="protein sequence ID" value="CAI9753501.1"/>
    <property type="molecule type" value="Genomic_DNA"/>
</dbReference>
<dbReference type="SMART" id="SM00129">
    <property type="entry name" value="KISc"/>
    <property type="match status" value="1"/>
</dbReference>
<dbReference type="SUPFAM" id="SSF52540">
    <property type="entry name" value="P-loop containing nucleoside triphosphate hydrolases"/>
    <property type="match status" value="2"/>
</dbReference>
<evidence type="ECO:0000256" key="6">
    <source>
        <dbReference type="ARBA" id="ARBA00023175"/>
    </source>
</evidence>
<keyword evidence="5 9" id="KW-0175">Coiled coil</keyword>
<dbReference type="InterPro" id="IPR036961">
    <property type="entry name" value="Kinesin_motor_dom_sf"/>
</dbReference>
<dbReference type="InterPro" id="IPR001752">
    <property type="entry name" value="Kinesin_motor_dom"/>
</dbReference>
<dbReference type="GO" id="GO:0033044">
    <property type="term" value="P:regulation of chromosome organization"/>
    <property type="evidence" value="ECO:0007669"/>
    <property type="project" value="UniProtKB-ARBA"/>
</dbReference>
<evidence type="ECO:0000256" key="1">
    <source>
        <dbReference type="ARBA" id="ARBA00007310"/>
    </source>
</evidence>
<dbReference type="GO" id="GO:0000779">
    <property type="term" value="C:condensed chromosome, centromeric region"/>
    <property type="evidence" value="ECO:0007669"/>
    <property type="project" value="UniProtKB-ARBA"/>
</dbReference>
<evidence type="ECO:0000256" key="2">
    <source>
        <dbReference type="ARBA" id="ARBA00022701"/>
    </source>
</evidence>
<evidence type="ECO:0000256" key="3">
    <source>
        <dbReference type="ARBA" id="ARBA00022741"/>
    </source>
</evidence>
<evidence type="ECO:0000256" key="9">
    <source>
        <dbReference type="SAM" id="Coils"/>
    </source>
</evidence>
<dbReference type="PANTHER" id="PTHR47968:SF36">
    <property type="entry name" value="KINESIN HEAVY CHAIN ISOFORM X1"/>
    <property type="match status" value="1"/>
</dbReference>
<evidence type="ECO:0000259" key="10">
    <source>
        <dbReference type="PROSITE" id="PS50067"/>
    </source>
</evidence>
<dbReference type="PANTHER" id="PTHR47968">
    <property type="entry name" value="CENTROMERE PROTEIN E"/>
    <property type="match status" value="1"/>
</dbReference>
<keyword evidence="6 7" id="KW-0505">Motor protein</keyword>
<reference evidence="11" key="1">
    <citation type="submission" date="2023-05" db="EMBL/GenBank/DDBJ databases">
        <authorList>
            <person name="Huff M."/>
        </authorList>
    </citation>
    <scope>NUCLEOTIDE SEQUENCE</scope>
</reference>
<feature type="coiled-coil region" evidence="9">
    <location>
        <begin position="460"/>
        <end position="524"/>
    </location>
</feature>
<keyword evidence="3 7" id="KW-0547">Nucleotide-binding</keyword>
<dbReference type="GO" id="GO:0005874">
    <property type="term" value="C:microtubule"/>
    <property type="evidence" value="ECO:0007669"/>
    <property type="project" value="UniProtKB-KW"/>
</dbReference>
<evidence type="ECO:0000313" key="11">
    <source>
        <dbReference type="EMBL" id="CAI9753501.1"/>
    </source>
</evidence>
<dbReference type="GO" id="GO:1901987">
    <property type="term" value="P:regulation of cell cycle phase transition"/>
    <property type="evidence" value="ECO:0007669"/>
    <property type="project" value="UniProtKB-ARBA"/>
</dbReference>
<dbReference type="GO" id="GO:0005524">
    <property type="term" value="F:ATP binding"/>
    <property type="evidence" value="ECO:0007669"/>
    <property type="project" value="UniProtKB-UniRule"/>
</dbReference>
<dbReference type="Pfam" id="PF00225">
    <property type="entry name" value="Kinesin"/>
    <property type="match status" value="2"/>
</dbReference>
<accession>A0AAD1YNL7</accession>
<dbReference type="GO" id="GO:0140694">
    <property type="term" value="P:membraneless organelle assembly"/>
    <property type="evidence" value="ECO:0007669"/>
    <property type="project" value="UniProtKB-ARBA"/>
</dbReference>
<dbReference type="Gene3D" id="3.40.850.10">
    <property type="entry name" value="Kinesin motor domain"/>
    <property type="match status" value="2"/>
</dbReference>
<dbReference type="PROSITE" id="PS50067">
    <property type="entry name" value="KINESIN_MOTOR_2"/>
    <property type="match status" value="2"/>
</dbReference>
<organism evidence="11 12">
    <name type="scientific">Fraxinus pennsylvanica</name>
    <dbReference type="NCBI Taxonomy" id="56036"/>
    <lineage>
        <taxon>Eukaryota</taxon>
        <taxon>Viridiplantae</taxon>
        <taxon>Streptophyta</taxon>
        <taxon>Embryophyta</taxon>
        <taxon>Tracheophyta</taxon>
        <taxon>Spermatophyta</taxon>
        <taxon>Magnoliopsida</taxon>
        <taxon>eudicotyledons</taxon>
        <taxon>Gunneridae</taxon>
        <taxon>Pentapetalae</taxon>
        <taxon>asterids</taxon>
        <taxon>lamiids</taxon>
        <taxon>Lamiales</taxon>
        <taxon>Oleaceae</taxon>
        <taxon>Oleeae</taxon>
        <taxon>Fraxinus</taxon>
    </lineage>
</organism>
<feature type="domain" description="Kinesin motor" evidence="10">
    <location>
        <begin position="344"/>
        <end position="444"/>
    </location>
</feature>
<dbReference type="GO" id="GO:0003777">
    <property type="term" value="F:microtubule motor activity"/>
    <property type="evidence" value="ECO:0007669"/>
    <property type="project" value="InterPro"/>
</dbReference>
<dbReference type="PROSITE" id="PS00411">
    <property type="entry name" value="KINESIN_MOTOR_1"/>
    <property type="match status" value="1"/>
</dbReference>
<dbReference type="InterPro" id="IPR019821">
    <property type="entry name" value="Kinesin_motor_CS"/>
</dbReference>
<proteinExistence type="inferred from homology"/>
<sequence length="942" mass="106232">MEKICVAVRLRPAVNEETPNGNGYHWEVENNRISLHKSRGTPISGVSFAFDHVFDQDCRNSRVYELLIKDIIHAAVEGFNGTAFAYGQTSSGKTFTMNGSETDPGIIHRAVKDIFTEIEMTTDREFLVRVSYMEIYNEDINDLFAVENQKLQIHESLERGVFVAGLREEIVNSADQVLDLIQLGEVNRHFGETNMNARSSRSHTVFRMVIESKGKDNNSNNSSSSHDAIRVSVLNLVDLAGSERVAKTGAGGVRLKEGKHINKSLMVLGNVINKLIEGAKQRGHIPYRDSKLTRILQPALGGNAKTSIICTVAPEEVHLEETKGTLHFASRAKRITNCVQVNENLVDLAGSERVAKTGAGGVRLKEGKHINKSLMVLGNVINKLIEGAKQRGHIPYRDSKLTRILQPALGGNAKTSIICTVAPEEVHLEETKGTLHFASRAKRITNCVQVNEILTDAALLKRQKLEIEELRLKLQGSHAEVLEQEILKLRNDMLKYELEREKLAMELEEERRSHKERDQCIREQQIKINNLSNQNVGKGSLGEESNDSHSTCQEDAFSTPCFKAVPNAFVFKRSQYSRQPDCSPLPDTCNDFADEDTWMKMNKGYVADLDALNMTPARKAHSFPSVEDISAENYNQEMLNLHRQLQLVTEERDELKMKHTAQVSLNNQLTKEISELQQEALLIPEVPRALLESVANCKDAYKDILSVLQDFVADERSATAEILSTTSEIGLSLFSTLEAHFSMAMDGQRSHINNYSIQEQCTVLRKRLNSLISSLVLSDAPKIKDEHLEDFPYSSKHKGTLGAEIASWKRDLDDEIRTIKQKYQNLESELVVNNKILEVSEDKYHSLERELNLMKAERDDLLERVSNSSQMLAQFRDQKENFQQDLNAEVQRRKKLEEEIKQFSVAFASRQRSIMSFQSDFKSVLENLKAQNPVSASKYLGS</sequence>
<dbReference type="FunFam" id="3.40.850.10:FF:000026">
    <property type="entry name" value="Centromere-associated protein E"/>
    <property type="match status" value="1"/>
</dbReference>
<dbReference type="GO" id="GO:0043515">
    <property type="term" value="F:kinetochore binding"/>
    <property type="evidence" value="ECO:0007669"/>
    <property type="project" value="UniProtKB-ARBA"/>
</dbReference>
<gene>
    <name evidence="11" type="ORF">FPE_LOCUS932</name>
</gene>
<dbReference type="PRINTS" id="PR00380">
    <property type="entry name" value="KINESINHEAVY"/>
</dbReference>
<comment type="caution">
    <text evidence="7">Lacks conserved residue(s) required for the propagation of feature annotation.</text>
</comment>
<keyword evidence="12" id="KW-1185">Reference proteome</keyword>
<evidence type="ECO:0000256" key="8">
    <source>
        <dbReference type="RuleBase" id="RU000394"/>
    </source>
</evidence>
<feature type="domain" description="Kinesin motor" evidence="10">
    <location>
        <begin position="3"/>
        <end position="335"/>
    </location>
</feature>
<evidence type="ECO:0000256" key="5">
    <source>
        <dbReference type="ARBA" id="ARBA00023054"/>
    </source>
</evidence>
<dbReference type="InterPro" id="IPR027417">
    <property type="entry name" value="P-loop_NTPase"/>
</dbReference>
<dbReference type="GO" id="GO:0007018">
    <property type="term" value="P:microtubule-based movement"/>
    <property type="evidence" value="ECO:0007669"/>
    <property type="project" value="InterPro"/>
</dbReference>
<evidence type="ECO:0000256" key="7">
    <source>
        <dbReference type="PROSITE-ProRule" id="PRU00283"/>
    </source>
</evidence>
<dbReference type="GO" id="GO:0008017">
    <property type="term" value="F:microtubule binding"/>
    <property type="evidence" value="ECO:0007669"/>
    <property type="project" value="InterPro"/>
</dbReference>
<dbReference type="GO" id="GO:0000278">
    <property type="term" value="P:mitotic cell cycle"/>
    <property type="evidence" value="ECO:0007669"/>
    <property type="project" value="UniProtKB-ARBA"/>
</dbReference>
<name>A0AAD1YNL7_9LAMI</name>
<dbReference type="GO" id="GO:0008608">
    <property type="term" value="P:attachment of spindle microtubules to kinetochore"/>
    <property type="evidence" value="ECO:0007669"/>
    <property type="project" value="UniProtKB-ARBA"/>
</dbReference>
<keyword evidence="4 7" id="KW-0067">ATP-binding</keyword>
<evidence type="ECO:0000313" key="12">
    <source>
        <dbReference type="Proteomes" id="UP000834106"/>
    </source>
</evidence>
<protein>
    <recommendedName>
        <fullName evidence="8">Kinesin-like protein</fullName>
    </recommendedName>
</protein>
<keyword evidence="2 8" id="KW-0493">Microtubule</keyword>